<dbReference type="Proteomes" id="UP000276133">
    <property type="component" value="Unassembled WGS sequence"/>
</dbReference>
<sequence>MDAEIIKLDQEGKQIILNYHRYQKNENKSDSYRCINRKCGASFNHKTMKRNQIEHYHSQMSQCGEIYFLEARSFTDFERVPISLDLLKLDKNQELNNLHITEFQNLIFKKYGSNRLFMPDYFSIEGPPFNPDVLDESLFIQVANAKNHWVIISNYNPSEPACSNNWYIYDSLNNPGYYLNTIKNVLKRINGGSRFIKINHIPVSKQNGSVDCGLFALGYALALAMDIDPGDAFHTLLKIPVVKSEKEAFIDLENEPLAHLQYDFDKIVLLKIDEFSLLGQIMFGGISVILIVDPGQLLPVDQSLLYDNRLKDNISQTDL</sequence>
<dbReference type="Gene3D" id="3.40.395.10">
    <property type="entry name" value="Adenoviral Proteinase, Chain A"/>
    <property type="match status" value="1"/>
</dbReference>
<comment type="caution">
    <text evidence="1">The sequence shown here is derived from an EMBL/GenBank/DDBJ whole genome shotgun (WGS) entry which is preliminary data.</text>
</comment>
<evidence type="ECO:0000313" key="1">
    <source>
        <dbReference type="EMBL" id="RNA19024.1"/>
    </source>
</evidence>
<dbReference type="EMBL" id="REGN01004119">
    <property type="protein sequence ID" value="RNA19024.1"/>
    <property type="molecule type" value="Genomic_DNA"/>
</dbReference>
<organism evidence="1 2">
    <name type="scientific">Brachionus plicatilis</name>
    <name type="common">Marine rotifer</name>
    <name type="synonym">Brachionus muelleri</name>
    <dbReference type="NCBI Taxonomy" id="10195"/>
    <lineage>
        <taxon>Eukaryota</taxon>
        <taxon>Metazoa</taxon>
        <taxon>Spiralia</taxon>
        <taxon>Gnathifera</taxon>
        <taxon>Rotifera</taxon>
        <taxon>Eurotatoria</taxon>
        <taxon>Monogononta</taxon>
        <taxon>Pseudotrocha</taxon>
        <taxon>Ploima</taxon>
        <taxon>Brachionidae</taxon>
        <taxon>Brachionus</taxon>
    </lineage>
</organism>
<reference evidence="1 2" key="1">
    <citation type="journal article" date="2018" name="Sci. Rep.">
        <title>Genomic signatures of local adaptation to the degree of environmental predictability in rotifers.</title>
        <authorList>
            <person name="Franch-Gras L."/>
            <person name="Hahn C."/>
            <person name="Garcia-Roger E.M."/>
            <person name="Carmona M.J."/>
            <person name="Serra M."/>
            <person name="Gomez A."/>
        </authorList>
    </citation>
    <scope>NUCLEOTIDE SEQUENCE [LARGE SCALE GENOMIC DNA]</scope>
    <source>
        <strain evidence="1">HYR1</strain>
    </source>
</reference>
<dbReference type="OrthoDB" id="416437at2759"/>
<proteinExistence type="predicted"/>
<gene>
    <name evidence="1" type="ORF">BpHYR1_054268</name>
</gene>
<dbReference type="SUPFAM" id="SSF54001">
    <property type="entry name" value="Cysteine proteinases"/>
    <property type="match status" value="1"/>
</dbReference>
<keyword evidence="2" id="KW-1185">Reference proteome</keyword>
<evidence type="ECO:0000313" key="2">
    <source>
        <dbReference type="Proteomes" id="UP000276133"/>
    </source>
</evidence>
<name>A0A3M7R6L8_BRAPC</name>
<protein>
    <submittedName>
        <fullName evidence="1">Uncharacterized protein</fullName>
    </submittedName>
</protein>
<dbReference type="InterPro" id="IPR038765">
    <property type="entry name" value="Papain-like_cys_pep_sf"/>
</dbReference>
<dbReference type="AlphaFoldDB" id="A0A3M7R6L8"/>
<accession>A0A3M7R6L8</accession>